<dbReference type="GO" id="GO:0016616">
    <property type="term" value="F:oxidoreductase activity, acting on the CH-OH group of donors, NAD or NADP as acceptor"/>
    <property type="evidence" value="ECO:0007669"/>
    <property type="project" value="UniProtKB-ARBA"/>
</dbReference>
<dbReference type="EMBL" id="AE014184">
    <property type="protein sequence ID" value="AAO44410.1"/>
    <property type="molecule type" value="Genomic_DNA"/>
</dbReference>
<keyword evidence="2" id="KW-0560">Oxidoreductase</keyword>
<name>Q83MY2_TROWT</name>
<dbReference type="SMART" id="SM00822">
    <property type="entry name" value="PKS_KR"/>
    <property type="match status" value="1"/>
</dbReference>
<dbReference type="PRINTS" id="PR00081">
    <property type="entry name" value="GDHRDH"/>
</dbReference>
<evidence type="ECO:0000313" key="4">
    <source>
        <dbReference type="EMBL" id="AAO44410.1"/>
    </source>
</evidence>
<organism evidence="4 5">
    <name type="scientific">Tropheryma whipplei (strain Twist)</name>
    <name type="common">Whipple's bacillus</name>
    <dbReference type="NCBI Taxonomy" id="203267"/>
    <lineage>
        <taxon>Bacteria</taxon>
        <taxon>Bacillati</taxon>
        <taxon>Actinomycetota</taxon>
        <taxon>Actinomycetes</taxon>
        <taxon>Micrococcales</taxon>
        <taxon>Tropherymataceae</taxon>
        <taxon>Tropheryma</taxon>
    </lineage>
</organism>
<dbReference type="PRINTS" id="PR00080">
    <property type="entry name" value="SDRFAMILY"/>
</dbReference>
<dbReference type="InterPro" id="IPR057326">
    <property type="entry name" value="KR_dom"/>
</dbReference>
<dbReference type="Proteomes" id="UP000002200">
    <property type="component" value="Chromosome"/>
</dbReference>
<dbReference type="eggNOG" id="COG1028">
    <property type="taxonomic scope" value="Bacteria"/>
</dbReference>
<comment type="similarity">
    <text evidence="1">Belongs to the short-chain dehydrogenases/reductases (SDR) family.</text>
</comment>
<dbReference type="OrthoDB" id="9804774at2"/>
<feature type="domain" description="Ketoreductase" evidence="3">
    <location>
        <begin position="5"/>
        <end position="175"/>
    </location>
</feature>
<dbReference type="GO" id="GO:0006633">
    <property type="term" value="P:fatty acid biosynthetic process"/>
    <property type="evidence" value="ECO:0007669"/>
    <property type="project" value="TreeGrafter"/>
</dbReference>
<dbReference type="FunFam" id="3.40.50.720:FF:000173">
    <property type="entry name" value="3-oxoacyl-[acyl-carrier protein] reductase"/>
    <property type="match status" value="1"/>
</dbReference>
<dbReference type="PANTHER" id="PTHR42760:SF133">
    <property type="entry name" value="3-OXOACYL-[ACYL-CARRIER-PROTEIN] REDUCTASE"/>
    <property type="match status" value="1"/>
</dbReference>
<dbReference type="Pfam" id="PF13561">
    <property type="entry name" value="adh_short_C2"/>
    <property type="match status" value="1"/>
</dbReference>
<evidence type="ECO:0000256" key="2">
    <source>
        <dbReference type="ARBA" id="ARBA00023002"/>
    </source>
</evidence>
<keyword evidence="5" id="KW-1185">Reference proteome</keyword>
<dbReference type="AlphaFoldDB" id="Q83MY2"/>
<dbReference type="InterPro" id="IPR002347">
    <property type="entry name" value="SDR_fam"/>
</dbReference>
<evidence type="ECO:0000259" key="3">
    <source>
        <dbReference type="SMART" id="SM00822"/>
    </source>
</evidence>
<reference evidence="4 5" key="1">
    <citation type="journal article" date="2003" name="Genome Res.">
        <title>Tropheryma whipplei twist: a human pathogenic Actinobacteria with a reduced genome.</title>
        <authorList>
            <person name="Raoult D."/>
            <person name="Ogata H."/>
            <person name="Audic S."/>
            <person name="Robert C."/>
            <person name="Suhre K."/>
            <person name="Drancourt M."/>
            <person name="Claverie J.-M."/>
        </authorList>
    </citation>
    <scope>NUCLEOTIDE SEQUENCE [LARGE SCALE GENOMIC DNA]</scope>
    <source>
        <strain evidence="4 5">Twist</strain>
    </source>
</reference>
<dbReference type="InterPro" id="IPR036291">
    <property type="entry name" value="NAD(P)-bd_dom_sf"/>
</dbReference>
<sequence>MSSKRTVFITGGNRGIGRAIAEKFKSFNYNVAIGVRQPEAFKDAGCLAVECDVTVSSSLTKAFKEVEERFGFVDVAIANAGIIRDTLVLRMKEDDFQHILDTNLTGAWRLAKLASRSMMRNKFGRIVFISSVSAGMGGIGQTNYSASKAGMIGLARALTRELASFGITVNVVAPGIVQTDMVSSIPDNLREELIQRVPIRRIGLPEEVANAVFWLSSDEASYVSGVVLPVDGGLSMGF</sequence>
<dbReference type="GeneID" id="67388236"/>
<proteinExistence type="inferred from homology"/>
<evidence type="ECO:0000313" key="5">
    <source>
        <dbReference type="Proteomes" id="UP000002200"/>
    </source>
</evidence>
<dbReference type="PANTHER" id="PTHR42760">
    <property type="entry name" value="SHORT-CHAIN DEHYDROGENASES/REDUCTASES FAMILY MEMBER"/>
    <property type="match status" value="1"/>
</dbReference>
<dbReference type="HOGENOM" id="CLU_010194_1_3_11"/>
<accession>Q83MY2</accession>
<dbReference type="NCBIfam" id="NF009466">
    <property type="entry name" value="PRK12826.1-2"/>
    <property type="match status" value="1"/>
</dbReference>
<dbReference type="SUPFAM" id="SSF51735">
    <property type="entry name" value="NAD(P)-binding Rossmann-fold domains"/>
    <property type="match status" value="1"/>
</dbReference>
<dbReference type="STRING" id="203267.TWT_313"/>
<protein>
    <submittedName>
        <fullName evidence="4">3-oxoacyl-[acyl-carrier protein] reductase</fullName>
    </submittedName>
</protein>
<gene>
    <name evidence="4" type="primary">fabG</name>
    <name evidence="4" type="ordered locus">TWT_313</name>
</gene>
<dbReference type="Gene3D" id="3.40.50.720">
    <property type="entry name" value="NAD(P)-binding Rossmann-like Domain"/>
    <property type="match status" value="1"/>
</dbReference>
<dbReference type="GO" id="GO:0048038">
    <property type="term" value="F:quinone binding"/>
    <property type="evidence" value="ECO:0007669"/>
    <property type="project" value="TreeGrafter"/>
</dbReference>
<dbReference type="RefSeq" id="WP_011096407.1">
    <property type="nucleotide sequence ID" value="NC_004572.3"/>
</dbReference>
<dbReference type="KEGG" id="twh:TWT_313"/>
<evidence type="ECO:0000256" key="1">
    <source>
        <dbReference type="ARBA" id="ARBA00006484"/>
    </source>
</evidence>